<keyword evidence="3" id="KW-1185">Reference proteome</keyword>
<feature type="compositionally biased region" description="Polar residues" evidence="1">
    <location>
        <begin position="361"/>
        <end position="370"/>
    </location>
</feature>
<dbReference type="EMBL" id="JANBQB010000159">
    <property type="protein sequence ID" value="KAJ1980631.1"/>
    <property type="molecule type" value="Genomic_DNA"/>
</dbReference>
<sequence length="600" mass="63919">MVAVPHPLRKLFRSVGKETVCLWCGKAFKYRPRGKSFKIPDISVLCKHIATDCCHGSNTHILRVAVVSRSEAEDFLERQAELSPGFRWPILPSSRSRSTSPFAQTRRTHTTDHLIHRSRSASPTANGSDSLRYSGHVADNTFSRHQTRAHSHAPSAMTLADLMSTSTAPNSSDLLQSPNSVSLQAMGSSNLTLSPRMSHDLIPNSLLNLAALGDPPETAPLSRSTAGPGPAAPSTFNSLSSTSHSSSSGAASSPHNDHGAHQTAPAASHILNPAIPNANLPIDPLPPPDQLSSRPAVATLTSPPGHWAETNPPHVTRPRLETSSTFSTSHGPLVSSSLDAGYSNASSAALPPASTPLNANHASLKSQPSASAREHRRMMGLLTGEFRAPNVGDKMVYLTNDNGKLITCWKYADKESWRSALPYDAEDHQTLQLLLAELAVQLGVKFPDLLHTDAVHKIAALIHPQSRVDTHQRLRIQALLPNTPSLALSPLPPSASPPPGPTWLNLATNGWNEPQAPPTSGHSLPPPAMIPMAAGPLPSIGMMDPPLPHSSAKPVEPVTVPGTNGVHNGPLTTTTAPTHTVGQVLVTVETTRPYARPRRR</sequence>
<feature type="compositionally biased region" description="Polar residues" evidence="1">
    <location>
        <begin position="321"/>
        <end position="338"/>
    </location>
</feature>
<gene>
    <name evidence="2" type="ORF">H4R34_002381</name>
</gene>
<dbReference type="Proteomes" id="UP001151582">
    <property type="component" value="Unassembled WGS sequence"/>
</dbReference>
<feature type="compositionally biased region" description="Polar residues" evidence="1">
    <location>
        <begin position="120"/>
        <end position="129"/>
    </location>
</feature>
<protein>
    <submittedName>
        <fullName evidence="2">Uncharacterized protein</fullName>
    </submittedName>
</protein>
<feature type="compositionally biased region" description="Low complexity" evidence="1">
    <location>
        <begin position="233"/>
        <end position="254"/>
    </location>
</feature>
<name>A0A9W8B6M6_9FUNG</name>
<organism evidence="2 3">
    <name type="scientific">Dimargaris verticillata</name>
    <dbReference type="NCBI Taxonomy" id="2761393"/>
    <lineage>
        <taxon>Eukaryota</taxon>
        <taxon>Fungi</taxon>
        <taxon>Fungi incertae sedis</taxon>
        <taxon>Zoopagomycota</taxon>
        <taxon>Kickxellomycotina</taxon>
        <taxon>Dimargaritomycetes</taxon>
        <taxon>Dimargaritales</taxon>
        <taxon>Dimargaritaceae</taxon>
        <taxon>Dimargaris</taxon>
    </lineage>
</organism>
<proteinExistence type="predicted"/>
<dbReference type="AlphaFoldDB" id="A0A9W8B6M6"/>
<comment type="caution">
    <text evidence="2">The sequence shown here is derived from an EMBL/GenBank/DDBJ whole genome shotgun (WGS) entry which is preliminary data.</text>
</comment>
<feature type="region of interest" description="Disordered" evidence="1">
    <location>
        <begin position="213"/>
        <end position="374"/>
    </location>
</feature>
<evidence type="ECO:0000256" key="1">
    <source>
        <dbReference type="SAM" id="MobiDB-lite"/>
    </source>
</evidence>
<evidence type="ECO:0000313" key="3">
    <source>
        <dbReference type="Proteomes" id="UP001151582"/>
    </source>
</evidence>
<feature type="region of interest" description="Disordered" evidence="1">
    <location>
        <begin position="97"/>
        <end position="129"/>
    </location>
</feature>
<accession>A0A9W8B6M6</accession>
<feature type="compositionally biased region" description="Low complexity" evidence="1">
    <location>
        <begin position="343"/>
        <end position="360"/>
    </location>
</feature>
<reference evidence="2" key="1">
    <citation type="submission" date="2022-07" db="EMBL/GenBank/DDBJ databases">
        <title>Phylogenomic reconstructions and comparative analyses of Kickxellomycotina fungi.</title>
        <authorList>
            <person name="Reynolds N.K."/>
            <person name="Stajich J.E."/>
            <person name="Barry K."/>
            <person name="Grigoriev I.V."/>
            <person name="Crous P."/>
            <person name="Smith M.E."/>
        </authorList>
    </citation>
    <scope>NUCLEOTIDE SEQUENCE</scope>
    <source>
        <strain evidence="2">RSA 567</strain>
    </source>
</reference>
<evidence type="ECO:0000313" key="2">
    <source>
        <dbReference type="EMBL" id="KAJ1980631.1"/>
    </source>
</evidence>